<dbReference type="PANTHER" id="PTHR33357">
    <property type="entry name" value="METALLOTHIONEIN-LIKE PROTEIN 3"/>
    <property type="match status" value="1"/>
</dbReference>
<dbReference type="AlphaFoldDB" id="B6VEU4"/>
<keyword evidence="3" id="KW-0480">Metal-thiolate cluster</keyword>
<organism evidence="4">
    <name type="scientific">Cupressus sempervirens</name>
    <name type="common">Italian cypress</name>
    <dbReference type="NCBI Taxonomy" id="13469"/>
    <lineage>
        <taxon>Eukaryota</taxon>
        <taxon>Viridiplantae</taxon>
        <taxon>Streptophyta</taxon>
        <taxon>Embryophyta</taxon>
        <taxon>Tracheophyta</taxon>
        <taxon>Spermatophyta</taxon>
        <taxon>Pinopsida</taxon>
        <taxon>Pinidae</taxon>
        <taxon>Conifers II</taxon>
        <taxon>Cupressales</taxon>
        <taxon>Cupressaceae</taxon>
        <taxon>Cupressus</taxon>
    </lineage>
</organism>
<accession>B6VEU4</accession>
<dbReference type="GO" id="GO:0005507">
    <property type="term" value="F:copper ion binding"/>
    <property type="evidence" value="ECO:0007669"/>
    <property type="project" value="InterPro"/>
</dbReference>
<proteinExistence type="evidence at transcript level"/>
<dbReference type="InterPro" id="IPR044671">
    <property type="entry name" value="MT3"/>
</dbReference>
<evidence type="ECO:0000256" key="1">
    <source>
        <dbReference type="ARBA" id="ARBA00005802"/>
    </source>
</evidence>
<feature type="non-terminal residue" evidence="4">
    <location>
        <position position="1"/>
    </location>
</feature>
<evidence type="ECO:0000256" key="2">
    <source>
        <dbReference type="ARBA" id="ARBA00022723"/>
    </source>
</evidence>
<dbReference type="EMBL" id="FJ380034">
    <property type="protein sequence ID" value="ACJ09673.1"/>
    <property type="molecule type" value="mRNA"/>
</dbReference>
<evidence type="ECO:0000256" key="3">
    <source>
        <dbReference type="ARBA" id="ARBA00022851"/>
    </source>
</evidence>
<name>B6VEU4_CUPSE</name>
<keyword evidence="2" id="KW-0479">Metal-binding</keyword>
<dbReference type="GO" id="GO:0006878">
    <property type="term" value="P:intracellular copper ion homeostasis"/>
    <property type="evidence" value="ECO:0007669"/>
    <property type="project" value="InterPro"/>
</dbReference>
<comment type="similarity">
    <text evidence="1">Belongs to the metallothionein superfamily. Type 15 family.</text>
</comment>
<dbReference type="GO" id="GO:0008270">
    <property type="term" value="F:zinc ion binding"/>
    <property type="evidence" value="ECO:0007669"/>
    <property type="project" value="InterPro"/>
</dbReference>
<reference evidence="4" key="1">
    <citation type="submission" date="2008-10" db="EMBL/GenBank/DDBJ databases">
        <title>Cloning and characterization of cold regulated sequences in cypress (Cupressus sempervirens).</title>
        <authorList>
            <person name="Pedron L."/>
            <person name="Baldi P."/>
            <person name="La Porta N."/>
        </authorList>
    </citation>
    <scope>NUCLEOTIDE SEQUENCE</scope>
    <source>
        <strain evidence="4">Cyplp152</strain>
    </source>
</reference>
<dbReference type="PANTHER" id="PTHR33357:SF3">
    <property type="entry name" value="METALLOTHIONEIN-LIKE PROTEIN 3"/>
    <property type="match status" value="1"/>
</dbReference>
<sequence>ADSARVSELQTLSLACFETHDMSTCGNCDADMSQCVKMGYSYGIEIIETESNFSNVIDAPAAAEHECNCKCASCACVDCKCGQSATSMSTIVKIRSRYVSYGYVGLDNLDMLSWCAIVARMCVCHGVLLSGWSQTISGLPYPVSHSLLTWF</sequence>
<evidence type="ECO:0000313" key="4">
    <source>
        <dbReference type="EMBL" id="ACJ09673.1"/>
    </source>
</evidence>
<protein>
    <submittedName>
        <fullName evidence="4">Putative metallothionein-like protein</fullName>
    </submittedName>
</protein>